<evidence type="ECO:0000256" key="6">
    <source>
        <dbReference type="ARBA" id="ARBA00034125"/>
    </source>
</evidence>
<evidence type="ECO:0000256" key="1">
    <source>
        <dbReference type="ARBA" id="ARBA00004651"/>
    </source>
</evidence>
<name>A0A926EJ27_9FIRM</name>
<keyword evidence="4 7" id="KW-1133">Transmembrane helix</keyword>
<feature type="transmembrane region" description="Helical" evidence="7">
    <location>
        <begin position="235"/>
        <end position="256"/>
    </location>
</feature>
<evidence type="ECO:0000259" key="8">
    <source>
        <dbReference type="Pfam" id="PF06738"/>
    </source>
</evidence>
<dbReference type="GO" id="GO:0022857">
    <property type="term" value="F:transmembrane transporter activity"/>
    <property type="evidence" value="ECO:0007669"/>
    <property type="project" value="InterPro"/>
</dbReference>
<dbReference type="GO" id="GO:0015744">
    <property type="term" value="P:succinate transport"/>
    <property type="evidence" value="ECO:0007669"/>
    <property type="project" value="TreeGrafter"/>
</dbReference>
<feature type="domain" description="Threonine/serine exporter-like N-terminal" evidence="8">
    <location>
        <begin position="13"/>
        <end position="252"/>
    </location>
</feature>
<gene>
    <name evidence="9" type="ORF">H8718_13795</name>
</gene>
<comment type="caution">
    <text evidence="9">The sequence shown here is derived from an EMBL/GenBank/DDBJ whole genome shotgun (WGS) entry which is preliminary data.</text>
</comment>
<accession>A0A926EJ27</accession>
<protein>
    <submittedName>
        <fullName evidence="9">Threonine/serine exporter family protein</fullName>
    </submittedName>
</protein>
<keyword evidence="5 7" id="KW-0472">Membrane</keyword>
<dbReference type="PANTHER" id="PTHR34390:SF2">
    <property type="entry name" value="SUCCINATE TRANSPORTER SUBUNIT YJJP-RELATED"/>
    <property type="match status" value="1"/>
</dbReference>
<dbReference type="Pfam" id="PF06738">
    <property type="entry name" value="ThrE"/>
    <property type="match status" value="1"/>
</dbReference>
<reference evidence="9" key="1">
    <citation type="submission" date="2020-08" db="EMBL/GenBank/DDBJ databases">
        <title>Genome public.</title>
        <authorList>
            <person name="Liu C."/>
            <person name="Sun Q."/>
        </authorList>
    </citation>
    <scope>NUCLEOTIDE SEQUENCE</scope>
    <source>
        <strain evidence="9">NSJ-12</strain>
    </source>
</reference>
<comment type="similarity">
    <text evidence="6">Belongs to the ThrE exporter (TC 2.A.79) family.</text>
</comment>
<sequence length="260" mass="28422">MDCIKDYEAVLAFAVNLGEIMLKSGAETYRVEDTICRILSHHNFDKVDTFVTPTVVMATIKNKEIPNSTTLTRIKNRSTRMDKIELINQLSRNYVEEKLSLEEAVATLKEIDHTPAYSKRTIALATAFSSAFFSLMFNGGPFEFIFAFFIGFGACMVQSHLKSKEIVNYLVLFMVSLFIGSIMVLLSLCVDPILDLEAIVIGSIMPLVPGLAFTNGIRDTIGDELLSGMSRLAEAVFIAVAIAAGVGIPMSVGLYLGGAL</sequence>
<dbReference type="InterPro" id="IPR010619">
    <property type="entry name" value="ThrE-like_N"/>
</dbReference>
<evidence type="ECO:0000256" key="5">
    <source>
        <dbReference type="ARBA" id="ARBA00023136"/>
    </source>
</evidence>
<dbReference type="AlphaFoldDB" id="A0A926EJ27"/>
<dbReference type="InterPro" id="IPR050539">
    <property type="entry name" value="ThrE_Dicarb/AminoAcid_Exp"/>
</dbReference>
<evidence type="ECO:0000313" key="9">
    <source>
        <dbReference type="EMBL" id="MBC8580591.1"/>
    </source>
</evidence>
<proteinExistence type="inferred from homology"/>
<dbReference type="PANTHER" id="PTHR34390">
    <property type="entry name" value="UPF0442 PROTEIN YJJB-RELATED"/>
    <property type="match status" value="1"/>
</dbReference>
<evidence type="ECO:0000313" key="10">
    <source>
        <dbReference type="Proteomes" id="UP000655830"/>
    </source>
</evidence>
<keyword evidence="3 7" id="KW-0812">Transmembrane</keyword>
<dbReference type="RefSeq" id="WP_177668510.1">
    <property type="nucleotide sequence ID" value="NZ_JACRSY010000023.1"/>
</dbReference>
<keyword evidence="10" id="KW-1185">Reference proteome</keyword>
<feature type="transmembrane region" description="Helical" evidence="7">
    <location>
        <begin position="194"/>
        <end position="214"/>
    </location>
</feature>
<evidence type="ECO:0000256" key="2">
    <source>
        <dbReference type="ARBA" id="ARBA00022475"/>
    </source>
</evidence>
<dbReference type="EMBL" id="JACRSY010000023">
    <property type="protein sequence ID" value="MBC8580591.1"/>
    <property type="molecule type" value="Genomic_DNA"/>
</dbReference>
<evidence type="ECO:0000256" key="7">
    <source>
        <dbReference type="SAM" id="Phobius"/>
    </source>
</evidence>
<keyword evidence="2" id="KW-1003">Cell membrane</keyword>
<evidence type="ECO:0000256" key="4">
    <source>
        <dbReference type="ARBA" id="ARBA00022989"/>
    </source>
</evidence>
<organism evidence="9 10">
    <name type="scientific">Zhenhengia yiwuensis</name>
    <dbReference type="NCBI Taxonomy" id="2763666"/>
    <lineage>
        <taxon>Bacteria</taxon>
        <taxon>Bacillati</taxon>
        <taxon>Bacillota</taxon>
        <taxon>Clostridia</taxon>
        <taxon>Lachnospirales</taxon>
        <taxon>Lachnospiraceae</taxon>
        <taxon>Zhenhengia</taxon>
    </lineage>
</organism>
<dbReference type="Proteomes" id="UP000655830">
    <property type="component" value="Unassembled WGS sequence"/>
</dbReference>
<comment type="subcellular location">
    <subcellularLocation>
        <location evidence="1">Cell membrane</location>
        <topology evidence="1">Multi-pass membrane protein</topology>
    </subcellularLocation>
</comment>
<feature type="transmembrane region" description="Helical" evidence="7">
    <location>
        <begin position="168"/>
        <end position="188"/>
    </location>
</feature>
<dbReference type="GO" id="GO:0005886">
    <property type="term" value="C:plasma membrane"/>
    <property type="evidence" value="ECO:0007669"/>
    <property type="project" value="UniProtKB-SubCell"/>
</dbReference>
<evidence type="ECO:0000256" key="3">
    <source>
        <dbReference type="ARBA" id="ARBA00022692"/>
    </source>
</evidence>